<proteinExistence type="predicted"/>
<keyword evidence="6" id="KW-1185">Reference proteome</keyword>
<evidence type="ECO:0000256" key="3">
    <source>
        <dbReference type="SAM" id="MobiDB-lite"/>
    </source>
</evidence>
<dbReference type="GO" id="GO:0005886">
    <property type="term" value="C:plasma membrane"/>
    <property type="evidence" value="ECO:0007669"/>
    <property type="project" value="TreeGrafter"/>
</dbReference>
<dbReference type="EMBL" id="OU466857">
    <property type="protein sequence ID" value="CAH2039266.1"/>
    <property type="molecule type" value="Genomic_DNA"/>
</dbReference>
<reference evidence="5 6" key="1">
    <citation type="submission" date="2022-03" db="EMBL/GenBank/DDBJ databases">
        <authorList>
            <person name="Nunn A."/>
            <person name="Chopra R."/>
            <person name="Nunn A."/>
            <person name="Contreras Garrido A."/>
        </authorList>
    </citation>
    <scope>NUCLEOTIDE SEQUENCE [LARGE SCALE GENOMIC DNA]</scope>
</reference>
<organism evidence="5 6">
    <name type="scientific">Thlaspi arvense</name>
    <name type="common">Field penny-cress</name>
    <dbReference type="NCBI Taxonomy" id="13288"/>
    <lineage>
        <taxon>Eukaryota</taxon>
        <taxon>Viridiplantae</taxon>
        <taxon>Streptophyta</taxon>
        <taxon>Embryophyta</taxon>
        <taxon>Tracheophyta</taxon>
        <taxon>Spermatophyta</taxon>
        <taxon>Magnoliopsida</taxon>
        <taxon>eudicotyledons</taxon>
        <taxon>Gunneridae</taxon>
        <taxon>Pentapetalae</taxon>
        <taxon>rosids</taxon>
        <taxon>malvids</taxon>
        <taxon>Brassicales</taxon>
        <taxon>Brassicaceae</taxon>
        <taxon>Thlaspideae</taxon>
        <taxon>Thlaspi</taxon>
    </lineage>
</organism>
<evidence type="ECO:0000313" key="5">
    <source>
        <dbReference type="EMBL" id="CAH2039266.1"/>
    </source>
</evidence>
<sequence length="282" mass="31485">MQVEVTRRAQVNMEQKRPTIAGDEEMAAEKPLKPTLQKPPGFRDQENPPAPPSGTATLPRRRPRPIHPASLYPEKKRRWSPCRVFCCCLCIFVAVILLLLLIAVAVFFLWYSPKLPVVRLASFKISNFNFSEGNPDDGWSFLTADATAMLDFRNPNGKLGLYYGDADVAVILGEKDFETNLGSTKVKGFIEKPGNRTAVIIPTRVRKRQVDDPTAKRLRAELKSKKLLVKVTAKTKVGLAVGSRRIVTVGVSVRCGAVRLQTLDSQMAKCTIKLLKWIKLRS</sequence>
<keyword evidence="4" id="KW-1133">Transmembrane helix</keyword>
<dbReference type="InterPro" id="IPR044839">
    <property type="entry name" value="NDR1-like"/>
</dbReference>
<dbReference type="GO" id="GO:0098542">
    <property type="term" value="P:defense response to other organism"/>
    <property type="evidence" value="ECO:0007669"/>
    <property type="project" value="InterPro"/>
</dbReference>
<evidence type="ECO:0008006" key="7">
    <source>
        <dbReference type="Google" id="ProtNLM"/>
    </source>
</evidence>
<keyword evidence="2 4" id="KW-0472">Membrane</keyword>
<feature type="region of interest" description="Disordered" evidence="3">
    <location>
        <begin position="1"/>
        <end position="69"/>
    </location>
</feature>
<evidence type="ECO:0000256" key="1">
    <source>
        <dbReference type="ARBA" id="ARBA00004370"/>
    </source>
</evidence>
<evidence type="ECO:0000313" key="6">
    <source>
        <dbReference type="Proteomes" id="UP000836841"/>
    </source>
</evidence>
<accession>A0AAU9REM4</accession>
<dbReference type="PANTHER" id="PTHR31234:SF34">
    <property type="entry name" value="LATE EMBRYOGENESIS ABUNDANT HYDROXYPROLINE-RICH GLYCOPROTEIN FAMILY PROTEIN"/>
    <property type="match status" value="1"/>
</dbReference>
<keyword evidence="4" id="KW-0812">Transmembrane</keyword>
<dbReference type="Proteomes" id="UP000836841">
    <property type="component" value="Chromosome 1"/>
</dbReference>
<feature type="transmembrane region" description="Helical" evidence="4">
    <location>
        <begin position="84"/>
        <end position="111"/>
    </location>
</feature>
<dbReference type="AlphaFoldDB" id="A0AAU9REM4"/>
<gene>
    <name evidence="5" type="ORF">TAV2_LOCUS810</name>
</gene>
<evidence type="ECO:0000256" key="4">
    <source>
        <dbReference type="SAM" id="Phobius"/>
    </source>
</evidence>
<comment type="subcellular location">
    <subcellularLocation>
        <location evidence="1">Membrane</location>
    </subcellularLocation>
</comment>
<dbReference type="PANTHER" id="PTHR31234">
    <property type="entry name" value="LATE EMBRYOGENESIS ABUNDANT (LEA) HYDROXYPROLINE-RICH GLYCOPROTEIN FAMILY"/>
    <property type="match status" value="1"/>
</dbReference>
<name>A0AAU9REM4_THLAR</name>
<evidence type="ECO:0000256" key="2">
    <source>
        <dbReference type="ARBA" id="ARBA00023136"/>
    </source>
</evidence>
<protein>
    <recommendedName>
        <fullName evidence="7">Late embryogenesis abundant protein LEA-2 subgroup domain-containing protein</fullName>
    </recommendedName>
</protein>